<gene>
    <name evidence="2" type="ORF">MKW98_023397</name>
</gene>
<proteinExistence type="predicted"/>
<name>A0AAD4SYY8_9MAGN</name>
<dbReference type="AlphaFoldDB" id="A0AAD4SYY8"/>
<comment type="caution">
    <text evidence="2">The sequence shown here is derived from an EMBL/GenBank/DDBJ whole genome shotgun (WGS) entry which is preliminary data.</text>
</comment>
<sequence>IRENQQSILLRVGKLLQQYVVNNYVKISTMQLRWVRDNQKTFRADWYSGVLNALDANT</sequence>
<evidence type="ECO:0000313" key="3">
    <source>
        <dbReference type="Proteomes" id="UP001202328"/>
    </source>
</evidence>
<organism evidence="2 3">
    <name type="scientific">Papaver atlanticum</name>
    <dbReference type="NCBI Taxonomy" id="357466"/>
    <lineage>
        <taxon>Eukaryota</taxon>
        <taxon>Viridiplantae</taxon>
        <taxon>Streptophyta</taxon>
        <taxon>Embryophyta</taxon>
        <taxon>Tracheophyta</taxon>
        <taxon>Spermatophyta</taxon>
        <taxon>Magnoliopsida</taxon>
        <taxon>Ranunculales</taxon>
        <taxon>Papaveraceae</taxon>
        <taxon>Papaveroideae</taxon>
        <taxon>Papaver</taxon>
    </lineage>
</organism>
<feature type="non-terminal residue" evidence="2">
    <location>
        <position position="1"/>
    </location>
</feature>
<accession>A0AAD4SYY8</accession>
<protein>
    <recommendedName>
        <fullName evidence="1">Helitron helicase-like domain-containing protein</fullName>
    </recommendedName>
</protein>
<feature type="non-terminal residue" evidence="2">
    <location>
        <position position="58"/>
    </location>
</feature>
<dbReference type="EMBL" id="JAJJMB010007708">
    <property type="protein sequence ID" value="KAI3927796.1"/>
    <property type="molecule type" value="Genomic_DNA"/>
</dbReference>
<dbReference type="Proteomes" id="UP001202328">
    <property type="component" value="Unassembled WGS sequence"/>
</dbReference>
<reference evidence="2" key="1">
    <citation type="submission" date="2022-04" db="EMBL/GenBank/DDBJ databases">
        <title>A functionally conserved STORR gene fusion in Papaver species that diverged 16.8 million years ago.</title>
        <authorList>
            <person name="Catania T."/>
        </authorList>
    </citation>
    <scope>NUCLEOTIDE SEQUENCE</scope>
    <source>
        <strain evidence="2">S-188037</strain>
    </source>
</reference>
<evidence type="ECO:0000259" key="1">
    <source>
        <dbReference type="Pfam" id="PF14214"/>
    </source>
</evidence>
<keyword evidence="3" id="KW-1185">Reference proteome</keyword>
<dbReference type="Pfam" id="PF14214">
    <property type="entry name" value="Helitron_like_N"/>
    <property type="match status" value="1"/>
</dbReference>
<feature type="domain" description="Helitron helicase-like" evidence="1">
    <location>
        <begin position="2"/>
        <end position="55"/>
    </location>
</feature>
<dbReference type="InterPro" id="IPR025476">
    <property type="entry name" value="Helitron_helicase-like"/>
</dbReference>
<evidence type="ECO:0000313" key="2">
    <source>
        <dbReference type="EMBL" id="KAI3927796.1"/>
    </source>
</evidence>